<evidence type="ECO:0000256" key="1">
    <source>
        <dbReference type="ARBA" id="ARBA00007031"/>
    </source>
</evidence>
<evidence type="ECO:0000313" key="4">
    <source>
        <dbReference type="Proteomes" id="UP000194469"/>
    </source>
</evidence>
<comment type="similarity">
    <text evidence="1">Belongs to the ros/MucR family.</text>
</comment>
<dbReference type="EMBL" id="FXWL01000002">
    <property type="protein sequence ID" value="SMQ76477.1"/>
    <property type="molecule type" value="Genomic_DNA"/>
</dbReference>
<dbReference type="GO" id="GO:0006355">
    <property type="term" value="P:regulation of DNA-templated transcription"/>
    <property type="evidence" value="ECO:0007669"/>
    <property type="project" value="InterPro"/>
</dbReference>
<evidence type="ECO:0000256" key="2">
    <source>
        <dbReference type="SAM" id="MobiDB-lite"/>
    </source>
</evidence>
<evidence type="ECO:0000313" key="3">
    <source>
        <dbReference type="EMBL" id="SMQ76477.1"/>
    </source>
</evidence>
<accession>A0A1Y6FP28</accession>
<sequence length="144" mass="15537">MEDADTLVTLTADIVAAHVSNNSVAISDIPLVIRSVHEALSGLSTEAEPEPEPQLPAVSIRASVKPDHLVCLEDGKKMTMLRRHLVTDHGMTPEEYRAKWNLPKDYPMSAPNYSAKRSALAKQIGLGSKGRGGKPSARGGAKWK</sequence>
<dbReference type="GO" id="GO:0008270">
    <property type="term" value="F:zinc ion binding"/>
    <property type="evidence" value="ECO:0007669"/>
    <property type="project" value="InterPro"/>
</dbReference>
<feature type="region of interest" description="Disordered" evidence="2">
    <location>
        <begin position="124"/>
        <end position="144"/>
    </location>
</feature>
<keyword evidence="4" id="KW-1185">Reference proteome</keyword>
<protein>
    <submittedName>
        <fullName evidence="3">Transcriptional regulator, MucR family</fullName>
    </submittedName>
</protein>
<dbReference type="InterPro" id="IPR008807">
    <property type="entry name" value="ROS_MUCR"/>
</dbReference>
<organism evidence="3 4">
    <name type="scientific">Sphingopyxis terrae subsp. ummariensis</name>
    <dbReference type="NCBI Taxonomy" id="429001"/>
    <lineage>
        <taxon>Bacteria</taxon>
        <taxon>Pseudomonadati</taxon>
        <taxon>Pseudomonadota</taxon>
        <taxon>Alphaproteobacteria</taxon>
        <taxon>Sphingomonadales</taxon>
        <taxon>Sphingomonadaceae</taxon>
        <taxon>Sphingopyxis</taxon>
    </lineage>
</organism>
<dbReference type="Pfam" id="PF05443">
    <property type="entry name" value="ROS_MUCR"/>
    <property type="match status" value="1"/>
</dbReference>
<dbReference type="GO" id="GO:0003677">
    <property type="term" value="F:DNA binding"/>
    <property type="evidence" value="ECO:0007669"/>
    <property type="project" value="InterPro"/>
</dbReference>
<proteinExistence type="inferred from homology"/>
<name>A0A1Y6FP28_9SPHN</name>
<dbReference type="RefSeq" id="WP_086456954.1">
    <property type="nucleotide sequence ID" value="NZ_FXWL01000002.1"/>
</dbReference>
<dbReference type="InterPro" id="IPR041920">
    <property type="entry name" value="ROS/MUCR_sf"/>
</dbReference>
<dbReference type="Proteomes" id="UP000194469">
    <property type="component" value="Unassembled WGS sequence"/>
</dbReference>
<reference evidence="4" key="1">
    <citation type="submission" date="2017-04" db="EMBL/GenBank/DDBJ databases">
        <authorList>
            <person name="Varghese N."/>
            <person name="Submissions S."/>
        </authorList>
    </citation>
    <scope>NUCLEOTIDE SEQUENCE [LARGE SCALE GENOMIC DNA]</scope>
    <source>
        <strain evidence="4">UI2</strain>
    </source>
</reference>
<dbReference type="GeneID" id="303001578"/>
<dbReference type="AlphaFoldDB" id="A0A1Y6FP28"/>
<gene>
    <name evidence="3" type="ORF">SAMN06295984_1919</name>
</gene>
<dbReference type="Gene3D" id="1.10.10.1550">
    <property type="entry name" value="ROS/MUCR transcriptional regulator protein"/>
    <property type="match status" value="1"/>
</dbReference>